<protein>
    <submittedName>
        <fullName evidence="1">Uncharacterized protein</fullName>
    </submittedName>
</protein>
<comment type="caution">
    <text evidence="1">The sequence shown here is derived from an EMBL/GenBank/DDBJ whole genome shotgun (WGS) entry which is preliminary data.</text>
</comment>
<dbReference type="RefSeq" id="WP_201689932.1">
    <property type="nucleotide sequence ID" value="NZ_JAEQND010000006.1"/>
</dbReference>
<evidence type="ECO:0000313" key="1">
    <source>
        <dbReference type="EMBL" id="MBL0425989.1"/>
    </source>
</evidence>
<organism evidence="1 2">
    <name type="scientific">Ramlibacter alkalitolerans</name>
    <dbReference type="NCBI Taxonomy" id="2039631"/>
    <lineage>
        <taxon>Bacteria</taxon>
        <taxon>Pseudomonadati</taxon>
        <taxon>Pseudomonadota</taxon>
        <taxon>Betaproteobacteria</taxon>
        <taxon>Burkholderiales</taxon>
        <taxon>Comamonadaceae</taxon>
        <taxon>Ramlibacter</taxon>
    </lineage>
</organism>
<reference evidence="1 2" key="1">
    <citation type="journal article" date="2017" name="Int. J. Syst. Evol. Microbiol.">
        <title>Ramlibacter alkalitolerans sp. nov., alkali-tolerant bacterium isolated from soil of ginseng.</title>
        <authorList>
            <person name="Lee D.H."/>
            <person name="Cha C.J."/>
        </authorList>
    </citation>
    <scope>NUCLEOTIDE SEQUENCE [LARGE SCALE GENOMIC DNA]</scope>
    <source>
        <strain evidence="1 2">KACC 19305</strain>
    </source>
</reference>
<keyword evidence="2" id="KW-1185">Reference proteome</keyword>
<evidence type="ECO:0000313" key="2">
    <source>
        <dbReference type="Proteomes" id="UP000622707"/>
    </source>
</evidence>
<gene>
    <name evidence="1" type="ORF">JI746_12820</name>
</gene>
<sequence>MTASAAPILDAILIQLAAALEKYDEDSERLVRTWLDMDLYRDVSDQMDAIRMYSSLLPDVQVHWLELLIAHSELVHWLWRRDPAQAGVLQEERLADVRARHVDSIAALRERCLRTVSQRS</sequence>
<accession>A0ABS1JP06</accession>
<dbReference type="EMBL" id="JAEQND010000006">
    <property type="protein sequence ID" value="MBL0425989.1"/>
    <property type="molecule type" value="Genomic_DNA"/>
</dbReference>
<name>A0ABS1JP06_9BURK</name>
<dbReference type="Proteomes" id="UP000622707">
    <property type="component" value="Unassembled WGS sequence"/>
</dbReference>
<proteinExistence type="predicted"/>